<keyword evidence="11" id="KW-0812">Transmembrane</keyword>
<dbReference type="Pfam" id="PF00672">
    <property type="entry name" value="HAMP"/>
    <property type="match status" value="1"/>
</dbReference>
<dbReference type="PANTHER" id="PTHR43711">
    <property type="entry name" value="TWO-COMPONENT HISTIDINE KINASE"/>
    <property type="match status" value="1"/>
</dbReference>
<dbReference type="GO" id="GO:0000155">
    <property type="term" value="F:phosphorelay sensor kinase activity"/>
    <property type="evidence" value="ECO:0007669"/>
    <property type="project" value="InterPro"/>
</dbReference>
<evidence type="ECO:0000256" key="6">
    <source>
        <dbReference type="ARBA" id="ARBA00022679"/>
    </source>
</evidence>
<dbReference type="SMART" id="SM00387">
    <property type="entry name" value="HATPase_c"/>
    <property type="match status" value="1"/>
</dbReference>
<reference evidence="14 15" key="1">
    <citation type="submission" date="2017-06" db="EMBL/GenBank/DDBJ databases">
        <title>Genome sequencing of cyanobaciteial culture collection at National Institute for Environmental Studies (NIES).</title>
        <authorList>
            <person name="Hirose Y."/>
            <person name="Shimura Y."/>
            <person name="Fujisawa T."/>
            <person name="Nakamura Y."/>
            <person name="Kawachi M."/>
        </authorList>
    </citation>
    <scope>NUCLEOTIDE SEQUENCE [LARGE SCALE GENOMIC DNA]</scope>
    <source>
        <strain evidence="14 15">NIES-267</strain>
    </source>
</reference>
<dbReference type="InterPro" id="IPR036097">
    <property type="entry name" value="HisK_dim/P_sf"/>
</dbReference>
<dbReference type="InterPro" id="IPR005467">
    <property type="entry name" value="His_kinase_dom"/>
</dbReference>
<dbReference type="PROSITE" id="PS50109">
    <property type="entry name" value="HIS_KIN"/>
    <property type="match status" value="1"/>
</dbReference>
<dbReference type="Pfam" id="PF02518">
    <property type="entry name" value="HATPase_c"/>
    <property type="match status" value="1"/>
</dbReference>
<evidence type="ECO:0000256" key="11">
    <source>
        <dbReference type="SAM" id="Phobius"/>
    </source>
</evidence>
<evidence type="ECO:0000256" key="2">
    <source>
        <dbReference type="ARBA" id="ARBA00004370"/>
    </source>
</evidence>
<keyword evidence="6" id="KW-0808">Transferase</keyword>
<evidence type="ECO:0000259" key="12">
    <source>
        <dbReference type="PROSITE" id="PS50109"/>
    </source>
</evidence>
<evidence type="ECO:0000256" key="1">
    <source>
        <dbReference type="ARBA" id="ARBA00000085"/>
    </source>
</evidence>
<dbReference type="PANTHER" id="PTHR43711:SF1">
    <property type="entry name" value="HISTIDINE KINASE 1"/>
    <property type="match status" value="1"/>
</dbReference>
<evidence type="ECO:0000256" key="7">
    <source>
        <dbReference type="ARBA" id="ARBA00022777"/>
    </source>
</evidence>
<comment type="subcellular location">
    <subcellularLocation>
        <location evidence="2">Membrane</location>
    </subcellularLocation>
</comment>
<dbReference type="Gene3D" id="1.10.287.130">
    <property type="match status" value="1"/>
</dbReference>
<evidence type="ECO:0000256" key="8">
    <source>
        <dbReference type="ARBA" id="ARBA00023012"/>
    </source>
</evidence>
<keyword evidence="5" id="KW-0597">Phosphoprotein</keyword>
<name>A0A1Z4LPM9_9CYAN</name>
<feature type="domain" description="HAMP" evidence="13">
    <location>
        <begin position="312"/>
        <end position="365"/>
    </location>
</feature>
<evidence type="ECO:0000256" key="4">
    <source>
        <dbReference type="ARBA" id="ARBA00012438"/>
    </source>
</evidence>
<dbReference type="InterPro" id="IPR003661">
    <property type="entry name" value="HisK_dim/P_dom"/>
</dbReference>
<dbReference type="InterPro" id="IPR036890">
    <property type="entry name" value="HATPase_C_sf"/>
</dbReference>
<dbReference type="SMART" id="SM00388">
    <property type="entry name" value="HisKA"/>
    <property type="match status" value="1"/>
</dbReference>
<dbReference type="CDD" id="cd16922">
    <property type="entry name" value="HATPase_EvgS-ArcB-TorS-like"/>
    <property type="match status" value="1"/>
</dbReference>
<accession>A0A1Z4LPM9</accession>
<organism evidence="14 15">
    <name type="scientific">Calothrix parasitica NIES-267</name>
    <dbReference type="NCBI Taxonomy" id="1973488"/>
    <lineage>
        <taxon>Bacteria</taxon>
        <taxon>Bacillati</taxon>
        <taxon>Cyanobacteriota</taxon>
        <taxon>Cyanophyceae</taxon>
        <taxon>Nostocales</taxon>
        <taxon>Calotrichaceae</taxon>
        <taxon>Calothrix</taxon>
    </lineage>
</organism>
<evidence type="ECO:0000259" key="13">
    <source>
        <dbReference type="PROSITE" id="PS50885"/>
    </source>
</evidence>
<comment type="similarity">
    <text evidence="3">In the N-terminal section; belongs to the phytochrome family.</text>
</comment>
<keyword evidence="8" id="KW-0902">Two-component regulatory system</keyword>
<keyword evidence="11" id="KW-1133">Transmembrane helix</keyword>
<keyword evidence="7 14" id="KW-0418">Kinase</keyword>
<dbReference type="AlphaFoldDB" id="A0A1Z4LPM9"/>
<dbReference type="EMBL" id="AP018227">
    <property type="protein sequence ID" value="BAY83189.1"/>
    <property type="molecule type" value="Genomic_DNA"/>
</dbReference>
<feature type="region of interest" description="Disordered" evidence="10">
    <location>
        <begin position="616"/>
        <end position="639"/>
    </location>
</feature>
<dbReference type="GO" id="GO:0016020">
    <property type="term" value="C:membrane"/>
    <property type="evidence" value="ECO:0007669"/>
    <property type="project" value="UniProtKB-SubCell"/>
</dbReference>
<dbReference type="InterPro" id="IPR050736">
    <property type="entry name" value="Sensor_HK_Regulatory"/>
</dbReference>
<dbReference type="Gene3D" id="3.30.450.20">
    <property type="entry name" value="PAS domain"/>
    <property type="match status" value="1"/>
</dbReference>
<comment type="catalytic activity">
    <reaction evidence="1">
        <text>ATP + protein L-histidine = ADP + protein N-phospho-L-histidine.</text>
        <dbReference type="EC" id="2.7.13.3"/>
    </reaction>
</comment>
<protein>
    <recommendedName>
        <fullName evidence="9">Circadian input-output histidine kinase CikA</fullName>
        <ecNumber evidence="4">2.7.13.3</ecNumber>
    </recommendedName>
</protein>
<feature type="transmembrane region" description="Helical" evidence="11">
    <location>
        <begin position="290"/>
        <end position="311"/>
    </location>
</feature>
<proteinExistence type="inferred from homology"/>
<dbReference type="Proteomes" id="UP000218418">
    <property type="component" value="Chromosome"/>
</dbReference>
<dbReference type="PRINTS" id="PR00344">
    <property type="entry name" value="BCTRLSENSOR"/>
</dbReference>
<sequence>MVNFRQSSFRRIIISKILLLSVPVLLIGEFVGYKKARSSLIEIARLNLTESAIIKGENIDALKSYLFVASQSTVLQAGNPQLVEQFVTELAKKLPRQIKCIQLTNPSNNNVIVGNCGKQLTNLDEFSFSPAKVQNEPILSPKVKINSLENQSSKLALNLSSPVYDTQGESRYTLSMKSQLMHEKIKNNPQFLTSFTVVIAQNGTILAHPIFQRVGTNIAEHADGKKLQKIVKDAVSGNKESSDLFFEKEGEQLLAGYTAINSPVDDNQKWVILAVTNLDTALVGLKEIKLILFVLTVVLISATLIASLYVANYLARPVEKLRDYALHIHSKEISSPVPHNFNIREFNQLAQALLQMVERLKAWAEELEIAWKDAKTANQSKSHFLATTSHELRNPLNVIINSIRLVRDDLCDDREEEKEFLKRADETAIHLLSIINDLLDISRIEAGKLSVTIKPIDLRQVVNEVINLQSLNIRQRGLHLNAPDLQEQIQVNADTDKLKQVLINVIGNATKFTEKGSITITTEVKDINSKSWITVAVKDTGIGIDIEQQQKLFRPFVMVDGATTRKYNGTGLGLAISRNLIELMGGTITLESPGINQGTTVKINLPLIDSDSKTTVSNKIDSGNGNGKVPSATIRGKLK</sequence>
<evidence type="ECO:0000256" key="3">
    <source>
        <dbReference type="ARBA" id="ARBA00006402"/>
    </source>
</evidence>
<dbReference type="InterPro" id="IPR004358">
    <property type="entry name" value="Sig_transdc_His_kin-like_C"/>
</dbReference>
<dbReference type="SUPFAM" id="SSF55874">
    <property type="entry name" value="ATPase domain of HSP90 chaperone/DNA topoisomerase II/histidine kinase"/>
    <property type="match status" value="1"/>
</dbReference>
<dbReference type="PROSITE" id="PS50885">
    <property type="entry name" value="HAMP"/>
    <property type="match status" value="1"/>
</dbReference>
<dbReference type="SUPFAM" id="SSF47384">
    <property type="entry name" value="Homodimeric domain of signal transducing histidine kinase"/>
    <property type="match status" value="1"/>
</dbReference>
<evidence type="ECO:0000313" key="14">
    <source>
        <dbReference type="EMBL" id="BAY83189.1"/>
    </source>
</evidence>
<dbReference type="Pfam" id="PF00512">
    <property type="entry name" value="HisKA"/>
    <property type="match status" value="1"/>
</dbReference>
<evidence type="ECO:0000256" key="9">
    <source>
        <dbReference type="ARBA" id="ARBA00074306"/>
    </source>
</evidence>
<dbReference type="InterPro" id="IPR003660">
    <property type="entry name" value="HAMP_dom"/>
</dbReference>
<evidence type="ECO:0000256" key="5">
    <source>
        <dbReference type="ARBA" id="ARBA00022553"/>
    </source>
</evidence>
<gene>
    <name evidence="14" type="ORF">NIES267_26760</name>
</gene>
<dbReference type="Gene3D" id="6.10.340.10">
    <property type="match status" value="1"/>
</dbReference>
<evidence type="ECO:0000256" key="10">
    <source>
        <dbReference type="SAM" id="MobiDB-lite"/>
    </source>
</evidence>
<feature type="domain" description="Histidine kinase" evidence="12">
    <location>
        <begin position="387"/>
        <end position="609"/>
    </location>
</feature>
<keyword evidence="11" id="KW-0472">Membrane</keyword>
<dbReference type="SMART" id="SM00304">
    <property type="entry name" value="HAMP"/>
    <property type="match status" value="1"/>
</dbReference>
<dbReference type="Gene3D" id="3.30.565.10">
    <property type="entry name" value="Histidine kinase-like ATPase, C-terminal domain"/>
    <property type="match status" value="1"/>
</dbReference>
<dbReference type="InterPro" id="IPR003594">
    <property type="entry name" value="HATPase_dom"/>
</dbReference>
<feature type="transmembrane region" description="Helical" evidence="11">
    <location>
        <begin position="12"/>
        <end position="33"/>
    </location>
</feature>
<dbReference type="OrthoDB" id="490876at2"/>
<evidence type="ECO:0000313" key="15">
    <source>
        <dbReference type="Proteomes" id="UP000218418"/>
    </source>
</evidence>
<dbReference type="FunFam" id="3.30.565.10:FF:000010">
    <property type="entry name" value="Sensor histidine kinase RcsC"/>
    <property type="match status" value="1"/>
</dbReference>
<dbReference type="EC" id="2.7.13.3" evidence="4"/>
<keyword evidence="15" id="KW-1185">Reference proteome</keyword>
<dbReference type="CDD" id="cd00082">
    <property type="entry name" value="HisKA"/>
    <property type="match status" value="1"/>
</dbReference>